<protein>
    <recommendedName>
        <fullName evidence="3">Ig-like domain-containing protein</fullName>
    </recommendedName>
</protein>
<feature type="chain" id="PRO_5043898378" description="Ig-like domain-containing protein" evidence="2">
    <location>
        <begin position="33"/>
        <end position="553"/>
    </location>
</feature>
<gene>
    <name evidence="4" type="ORF">CDAUBV1_LOCUS3110</name>
</gene>
<dbReference type="Proteomes" id="UP001497525">
    <property type="component" value="Unassembled WGS sequence"/>
</dbReference>
<sequence>MPQFTIMFCAAIAVTIRILLVTSLYGTQQCQGEELKCDDKHKCLDEPALCRRKRLYKATQRHHTQIFGPLDKTSTGVYLECPICENEEMTDFKWNYTERRSDLIKLSDSVYDSDEVLSLNRMKPLGKIGSDEPLLNLTVQKLGTYVCSNKNPDHPANYIWYHLDQITSEYTDVSSSVLEGAHRKIVNPRQVTVMRRRAKEVLSNAGGWSDITAGPLVVTYAISEENTEVVGCGPVTIEMYKKCFIRIPAQQPTQFPNDVLRYTYKLLRKAFSDLLNTGSKQAEVRAKNKGLDIHGNGSHLYIPCQYPLLREISTLDKYLRHGGLKNYKVRLELHLMCPSIGFEQLVSLASLKSLKNMKVHIPPLRDYRYTKVDRIVMDKTENLTLPCSRRDKMSCSSDEPDAIWKSGNMITYTSVRFHNESVYVDEDCSLKFLRVHPYDGDIYYCFLRDKDSNNTVWSKLPRIAYRVNVERTGFQWPRENDVLVGLVLLICWTLFLIVLWVVLNLYDAHLRSHAMFYVSSDRTEGRMKRIKEVYSPFSDEDEPLYKFMQEKEQ</sequence>
<keyword evidence="1" id="KW-0812">Transmembrane</keyword>
<feature type="domain" description="Ig-like" evidence="3">
    <location>
        <begin position="362"/>
        <end position="461"/>
    </location>
</feature>
<evidence type="ECO:0000259" key="3">
    <source>
        <dbReference type="PROSITE" id="PS50835"/>
    </source>
</evidence>
<name>A0AAV2T407_CALDB</name>
<dbReference type="InterPro" id="IPR007110">
    <property type="entry name" value="Ig-like_dom"/>
</dbReference>
<evidence type="ECO:0000256" key="2">
    <source>
        <dbReference type="SAM" id="SignalP"/>
    </source>
</evidence>
<proteinExistence type="predicted"/>
<organism evidence="4 5">
    <name type="scientific">Calicophoron daubneyi</name>
    <name type="common">Rumen fluke</name>
    <name type="synonym">Paramphistomum daubneyi</name>
    <dbReference type="NCBI Taxonomy" id="300641"/>
    <lineage>
        <taxon>Eukaryota</taxon>
        <taxon>Metazoa</taxon>
        <taxon>Spiralia</taxon>
        <taxon>Lophotrochozoa</taxon>
        <taxon>Platyhelminthes</taxon>
        <taxon>Trematoda</taxon>
        <taxon>Digenea</taxon>
        <taxon>Plagiorchiida</taxon>
        <taxon>Pronocephalata</taxon>
        <taxon>Paramphistomoidea</taxon>
        <taxon>Paramphistomidae</taxon>
        <taxon>Calicophoron</taxon>
    </lineage>
</organism>
<evidence type="ECO:0000313" key="5">
    <source>
        <dbReference type="Proteomes" id="UP001497525"/>
    </source>
</evidence>
<evidence type="ECO:0000313" key="4">
    <source>
        <dbReference type="EMBL" id="CAL5130907.1"/>
    </source>
</evidence>
<comment type="caution">
    <text evidence="4">The sequence shown here is derived from an EMBL/GenBank/DDBJ whole genome shotgun (WGS) entry which is preliminary data.</text>
</comment>
<keyword evidence="2" id="KW-0732">Signal</keyword>
<dbReference type="AlphaFoldDB" id="A0AAV2T407"/>
<keyword evidence="1" id="KW-0472">Membrane</keyword>
<accession>A0AAV2T407</accession>
<evidence type="ECO:0000256" key="1">
    <source>
        <dbReference type="SAM" id="Phobius"/>
    </source>
</evidence>
<keyword evidence="1" id="KW-1133">Transmembrane helix</keyword>
<dbReference type="EMBL" id="CAXLJL010000078">
    <property type="protein sequence ID" value="CAL5130907.1"/>
    <property type="molecule type" value="Genomic_DNA"/>
</dbReference>
<feature type="transmembrane region" description="Helical" evidence="1">
    <location>
        <begin position="482"/>
        <end position="506"/>
    </location>
</feature>
<feature type="signal peptide" evidence="2">
    <location>
        <begin position="1"/>
        <end position="32"/>
    </location>
</feature>
<reference evidence="4" key="1">
    <citation type="submission" date="2024-06" db="EMBL/GenBank/DDBJ databases">
        <authorList>
            <person name="Liu X."/>
            <person name="Lenzi L."/>
            <person name="Haldenby T S."/>
            <person name="Uol C."/>
        </authorList>
    </citation>
    <scope>NUCLEOTIDE SEQUENCE</scope>
</reference>
<dbReference type="PROSITE" id="PS50835">
    <property type="entry name" value="IG_LIKE"/>
    <property type="match status" value="1"/>
</dbReference>